<name>A0ABV9RB62_9MICO</name>
<feature type="region of interest" description="Disordered" evidence="1">
    <location>
        <begin position="1"/>
        <end position="44"/>
    </location>
</feature>
<reference evidence="3" key="1">
    <citation type="journal article" date="2019" name="Int. J. Syst. Evol. Microbiol.">
        <title>The Global Catalogue of Microorganisms (GCM) 10K type strain sequencing project: providing services to taxonomists for standard genome sequencing and annotation.</title>
        <authorList>
            <consortium name="The Broad Institute Genomics Platform"/>
            <consortium name="The Broad Institute Genome Sequencing Center for Infectious Disease"/>
            <person name="Wu L."/>
            <person name="Ma J."/>
        </authorList>
    </citation>
    <scope>NUCLEOTIDE SEQUENCE [LARGE SCALE GENOMIC DNA]</scope>
    <source>
        <strain evidence="3">CGMCC 1.12192</strain>
    </source>
</reference>
<proteinExistence type="predicted"/>
<feature type="compositionally biased region" description="Acidic residues" evidence="1">
    <location>
        <begin position="7"/>
        <end position="24"/>
    </location>
</feature>
<evidence type="ECO:0000256" key="1">
    <source>
        <dbReference type="SAM" id="MobiDB-lite"/>
    </source>
</evidence>
<keyword evidence="3" id="KW-1185">Reference proteome</keyword>
<feature type="compositionally biased region" description="Pro residues" evidence="1">
    <location>
        <begin position="30"/>
        <end position="40"/>
    </location>
</feature>
<accession>A0ABV9RB62</accession>
<dbReference type="Proteomes" id="UP001595960">
    <property type="component" value="Unassembled WGS sequence"/>
</dbReference>
<evidence type="ECO:0000313" key="2">
    <source>
        <dbReference type="EMBL" id="MFC4829407.1"/>
    </source>
</evidence>
<evidence type="ECO:0000313" key="3">
    <source>
        <dbReference type="Proteomes" id="UP001595960"/>
    </source>
</evidence>
<sequence length="415" mass="43575">MRSPDAAEPDAAEPDGVEAVEAEVADPPRPEPGPAPAHAPRPPRRLGTGAAVIAIAGVIATALAGHQLAASVAHAEVWPAWATADARFDDASTSYTATADRGESAVARAENLLATATGELVRDEDRAALEERIASARAILDDPPEGPAGLADLGEPGSPAPAWERYADLWRLTELIPSRNQAAARFDDAADEVANGTVAVSTAMEELLAGTEELVGQALEASPSASYAARVAVQDALDGIRHSPTVSSGDADRFAQLTAAVAEVRASHAAEEEHRRAYPVRADIEAFARSIAAGVELDFVWAWEVAGLSSDAWYSGTAEFKPEGDGWGLISLTESIEREWSTDENAEAVVVHEVGHTQVLRDECYAIFAAEPFAGDHETWATAWAIGMGYDLPGSGIEAYGRPTDAQIDAAKACR</sequence>
<dbReference type="EMBL" id="JBHSJC010000001">
    <property type="protein sequence ID" value="MFC4829407.1"/>
    <property type="molecule type" value="Genomic_DNA"/>
</dbReference>
<comment type="caution">
    <text evidence="2">The sequence shown here is derived from an EMBL/GenBank/DDBJ whole genome shotgun (WGS) entry which is preliminary data.</text>
</comment>
<protein>
    <submittedName>
        <fullName evidence="2">Uncharacterized protein</fullName>
    </submittedName>
</protein>
<dbReference type="RefSeq" id="WP_204393093.1">
    <property type="nucleotide sequence ID" value="NZ_JAFBBW010000001.1"/>
</dbReference>
<gene>
    <name evidence="2" type="ORF">ACFPER_11440</name>
</gene>
<organism evidence="2 3">
    <name type="scientific">Agromyces aurantiacus</name>
    <dbReference type="NCBI Taxonomy" id="165814"/>
    <lineage>
        <taxon>Bacteria</taxon>
        <taxon>Bacillati</taxon>
        <taxon>Actinomycetota</taxon>
        <taxon>Actinomycetes</taxon>
        <taxon>Micrococcales</taxon>
        <taxon>Microbacteriaceae</taxon>
        <taxon>Agromyces</taxon>
    </lineage>
</organism>